<keyword evidence="3" id="KW-0472">Membrane</keyword>
<feature type="domain" description="J" evidence="4">
    <location>
        <begin position="43"/>
        <end position="140"/>
    </location>
</feature>
<evidence type="ECO:0000256" key="2">
    <source>
        <dbReference type="SAM" id="MobiDB-lite"/>
    </source>
</evidence>
<keyword evidence="3" id="KW-0812">Transmembrane</keyword>
<feature type="compositionally biased region" description="Low complexity" evidence="2">
    <location>
        <begin position="205"/>
        <end position="219"/>
    </location>
</feature>
<dbReference type="OrthoDB" id="10250354at2759"/>
<proteinExistence type="predicted"/>
<dbReference type="Gene3D" id="1.10.287.110">
    <property type="entry name" value="DnaJ domain"/>
    <property type="match status" value="1"/>
</dbReference>
<dbReference type="PANTHER" id="PTHR43096:SF52">
    <property type="entry name" value="DNAJ HOMOLOG 1, MITOCHONDRIAL-RELATED"/>
    <property type="match status" value="1"/>
</dbReference>
<accession>A0A6A6WBP8</accession>
<dbReference type="Proteomes" id="UP000799437">
    <property type="component" value="Unassembled WGS sequence"/>
</dbReference>
<dbReference type="InterPro" id="IPR036869">
    <property type="entry name" value="J_dom_sf"/>
</dbReference>
<keyword evidence="1" id="KW-0143">Chaperone</keyword>
<keyword evidence="3" id="KW-1133">Transmembrane helix</keyword>
<dbReference type="PRINTS" id="PR00625">
    <property type="entry name" value="JDOMAIN"/>
</dbReference>
<organism evidence="5 6">
    <name type="scientific">Pseudovirgaria hyperparasitica</name>
    <dbReference type="NCBI Taxonomy" id="470096"/>
    <lineage>
        <taxon>Eukaryota</taxon>
        <taxon>Fungi</taxon>
        <taxon>Dikarya</taxon>
        <taxon>Ascomycota</taxon>
        <taxon>Pezizomycotina</taxon>
        <taxon>Dothideomycetes</taxon>
        <taxon>Dothideomycetes incertae sedis</taxon>
        <taxon>Acrospermales</taxon>
        <taxon>Acrospermaceae</taxon>
        <taxon>Pseudovirgaria</taxon>
    </lineage>
</organism>
<evidence type="ECO:0000313" key="5">
    <source>
        <dbReference type="EMBL" id="KAF2759589.1"/>
    </source>
</evidence>
<dbReference type="PROSITE" id="PS50076">
    <property type="entry name" value="DNAJ_2"/>
    <property type="match status" value="1"/>
</dbReference>
<feature type="transmembrane region" description="Helical" evidence="3">
    <location>
        <begin position="282"/>
        <end position="302"/>
    </location>
</feature>
<gene>
    <name evidence="5" type="ORF">EJ05DRAFT_302964</name>
</gene>
<dbReference type="GO" id="GO:0042026">
    <property type="term" value="P:protein refolding"/>
    <property type="evidence" value="ECO:0007669"/>
    <property type="project" value="TreeGrafter"/>
</dbReference>
<reference evidence="5" key="1">
    <citation type="journal article" date="2020" name="Stud. Mycol.">
        <title>101 Dothideomycetes genomes: a test case for predicting lifestyles and emergence of pathogens.</title>
        <authorList>
            <person name="Haridas S."/>
            <person name="Albert R."/>
            <person name="Binder M."/>
            <person name="Bloem J."/>
            <person name="Labutti K."/>
            <person name="Salamov A."/>
            <person name="Andreopoulos B."/>
            <person name="Baker S."/>
            <person name="Barry K."/>
            <person name="Bills G."/>
            <person name="Bluhm B."/>
            <person name="Cannon C."/>
            <person name="Castanera R."/>
            <person name="Culley D."/>
            <person name="Daum C."/>
            <person name="Ezra D."/>
            <person name="Gonzalez J."/>
            <person name="Henrissat B."/>
            <person name="Kuo A."/>
            <person name="Liang C."/>
            <person name="Lipzen A."/>
            <person name="Lutzoni F."/>
            <person name="Magnuson J."/>
            <person name="Mondo S."/>
            <person name="Nolan M."/>
            <person name="Ohm R."/>
            <person name="Pangilinan J."/>
            <person name="Park H.-J."/>
            <person name="Ramirez L."/>
            <person name="Alfaro M."/>
            <person name="Sun H."/>
            <person name="Tritt A."/>
            <person name="Yoshinaga Y."/>
            <person name="Zwiers L.-H."/>
            <person name="Turgeon B."/>
            <person name="Goodwin S."/>
            <person name="Spatafora J."/>
            <person name="Crous P."/>
            <person name="Grigoriev I."/>
        </authorList>
    </citation>
    <scope>NUCLEOTIDE SEQUENCE</scope>
    <source>
        <strain evidence="5">CBS 121739</strain>
    </source>
</reference>
<dbReference type="PANTHER" id="PTHR43096">
    <property type="entry name" value="DNAJ HOMOLOG 1, MITOCHONDRIAL-RELATED"/>
    <property type="match status" value="1"/>
</dbReference>
<dbReference type="Pfam" id="PF00226">
    <property type="entry name" value="DnaJ"/>
    <property type="match status" value="1"/>
</dbReference>
<evidence type="ECO:0000313" key="6">
    <source>
        <dbReference type="Proteomes" id="UP000799437"/>
    </source>
</evidence>
<dbReference type="GO" id="GO:0051082">
    <property type="term" value="F:unfolded protein binding"/>
    <property type="evidence" value="ECO:0007669"/>
    <property type="project" value="TreeGrafter"/>
</dbReference>
<sequence>MPLRRSIFTLTSPPRTQLCQLANRHSRFHTSSIRRAQTDVFPDHYETLSLSPDATQKDIKRYAPCLAFSPRDSSVLPHIGFFFSPHCLQLTLHSQYFTLSKRHHPDTSDSPDSLPRFHAITDAYHTLVDPATRSTYDRDYVRVYNTAAGAPAYPAGSHASHTSSYAGSRPASGLSRRRTRFRGPPPSFYRNGRYGTQSAKRQANEHASAGSEAEANAAGQGMGGGFGPGQSSNVFGGGTPHFDTQAHRRTHESIINGREARRRATGTLIPDDHYEGPRYHQLTMFLMLCAIVTSGVAAGGLLKQRPVARKEKRGQ</sequence>
<dbReference type="GeneID" id="54481671"/>
<evidence type="ECO:0000256" key="1">
    <source>
        <dbReference type="ARBA" id="ARBA00023186"/>
    </source>
</evidence>
<dbReference type="EMBL" id="ML996569">
    <property type="protein sequence ID" value="KAF2759589.1"/>
    <property type="molecule type" value="Genomic_DNA"/>
</dbReference>
<dbReference type="SUPFAM" id="SSF46565">
    <property type="entry name" value="Chaperone J-domain"/>
    <property type="match status" value="1"/>
</dbReference>
<name>A0A6A6WBP8_9PEZI</name>
<evidence type="ECO:0000256" key="3">
    <source>
        <dbReference type="SAM" id="Phobius"/>
    </source>
</evidence>
<evidence type="ECO:0000259" key="4">
    <source>
        <dbReference type="PROSITE" id="PS50076"/>
    </source>
</evidence>
<protein>
    <recommendedName>
        <fullName evidence="4">J domain-containing protein</fullName>
    </recommendedName>
</protein>
<keyword evidence="6" id="KW-1185">Reference proteome</keyword>
<dbReference type="RefSeq" id="XP_033602040.1">
    <property type="nucleotide sequence ID" value="XM_033740617.1"/>
</dbReference>
<dbReference type="CDD" id="cd06257">
    <property type="entry name" value="DnaJ"/>
    <property type="match status" value="1"/>
</dbReference>
<dbReference type="InterPro" id="IPR001623">
    <property type="entry name" value="DnaJ_domain"/>
</dbReference>
<feature type="region of interest" description="Disordered" evidence="2">
    <location>
        <begin position="151"/>
        <end position="236"/>
    </location>
</feature>
<dbReference type="AlphaFoldDB" id="A0A6A6WBP8"/>
<dbReference type="GO" id="GO:0005737">
    <property type="term" value="C:cytoplasm"/>
    <property type="evidence" value="ECO:0007669"/>
    <property type="project" value="TreeGrafter"/>
</dbReference>